<evidence type="ECO:0000256" key="1">
    <source>
        <dbReference type="SAM" id="MobiDB-lite"/>
    </source>
</evidence>
<accession>A0A316Z9T7</accession>
<sequence length="196" mass="21219">MYRTPLYSDSHSYELLLVAMARGATSRFPLLRQTADADAARGKERRGAAAALTAPNEVPVRAPLRSDSARTRSRLQDRRASEQPVGPGVKDTGRTQSSARLRGVRASSVLSRREHARLSATRSLTAKLQRGASAELRPRPLARRGPEPPVRSGSVPPADQLAASAGRQPQGGRSSCLRAQQQCAIQWREQGGLQHT</sequence>
<feature type="region of interest" description="Disordered" evidence="1">
    <location>
        <begin position="39"/>
        <end position="179"/>
    </location>
</feature>
<dbReference type="EMBL" id="KZ819294">
    <property type="protein sequence ID" value="PWN97768.1"/>
    <property type="molecule type" value="Genomic_DNA"/>
</dbReference>
<keyword evidence="3" id="KW-1185">Reference proteome</keyword>
<name>A0A316Z9T7_9BASI</name>
<proteinExistence type="predicted"/>
<reference evidence="2 3" key="1">
    <citation type="journal article" date="2018" name="Mol. Biol. Evol.">
        <title>Broad Genomic Sampling Reveals a Smut Pathogenic Ancestry of the Fungal Clade Ustilaginomycotina.</title>
        <authorList>
            <person name="Kijpornyongpan T."/>
            <person name="Mondo S.J."/>
            <person name="Barry K."/>
            <person name="Sandor L."/>
            <person name="Lee J."/>
            <person name="Lipzen A."/>
            <person name="Pangilinan J."/>
            <person name="LaButti K."/>
            <person name="Hainaut M."/>
            <person name="Henrissat B."/>
            <person name="Grigoriev I.V."/>
            <person name="Spatafora J.W."/>
            <person name="Aime M.C."/>
        </authorList>
    </citation>
    <scope>NUCLEOTIDE SEQUENCE [LARGE SCALE GENOMIC DNA]</scope>
    <source>
        <strain evidence="2 3">MCA 4186</strain>
    </source>
</reference>
<dbReference type="Proteomes" id="UP000245946">
    <property type="component" value="Unassembled WGS sequence"/>
</dbReference>
<dbReference type="GeneID" id="37273219"/>
<dbReference type="AlphaFoldDB" id="A0A316Z9T7"/>
<protein>
    <submittedName>
        <fullName evidence="2">Uncharacterized protein</fullName>
    </submittedName>
</protein>
<organism evidence="2 3">
    <name type="scientific">Tilletiopsis washingtonensis</name>
    <dbReference type="NCBI Taxonomy" id="58919"/>
    <lineage>
        <taxon>Eukaryota</taxon>
        <taxon>Fungi</taxon>
        <taxon>Dikarya</taxon>
        <taxon>Basidiomycota</taxon>
        <taxon>Ustilaginomycotina</taxon>
        <taxon>Exobasidiomycetes</taxon>
        <taxon>Entylomatales</taxon>
        <taxon>Entylomatales incertae sedis</taxon>
        <taxon>Tilletiopsis</taxon>
    </lineage>
</organism>
<evidence type="ECO:0000313" key="3">
    <source>
        <dbReference type="Proteomes" id="UP000245946"/>
    </source>
</evidence>
<evidence type="ECO:0000313" key="2">
    <source>
        <dbReference type="EMBL" id="PWN97768.1"/>
    </source>
</evidence>
<dbReference type="RefSeq" id="XP_025598047.1">
    <property type="nucleotide sequence ID" value="XM_025745675.1"/>
</dbReference>
<gene>
    <name evidence="2" type="ORF">FA09DRAFT_46456</name>
</gene>
<feature type="compositionally biased region" description="Basic and acidic residues" evidence="1">
    <location>
        <begin position="67"/>
        <end position="81"/>
    </location>
</feature>